<organism evidence="1 2">
    <name type="scientific">Georgenia subflava</name>
    <dbReference type="NCBI Taxonomy" id="1622177"/>
    <lineage>
        <taxon>Bacteria</taxon>
        <taxon>Bacillati</taxon>
        <taxon>Actinomycetota</taxon>
        <taxon>Actinomycetes</taxon>
        <taxon>Micrococcales</taxon>
        <taxon>Bogoriellaceae</taxon>
        <taxon>Georgenia</taxon>
    </lineage>
</organism>
<gene>
    <name evidence="1" type="ORF">GB881_03750</name>
</gene>
<dbReference type="AlphaFoldDB" id="A0A6N7EHH8"/>
<keyword evidence="2" id="KW-1185">Reference proteome</keyword>
<dbReference type="RefSeq" id="WP_152195850.1">
    <property type="nucleotide sequence ID" value="NZ_VUKD01000004.1"/>
</dbReference>
<reference evidence="1 2" key="1">
    <citation type="submission" date="2019-10" db="EMBL/GenBank/DDBJ databases">
        <title>Georgenia wutianyii sp. nov. and Georgenia yuyongxinii sp. nov. isolated from plateau pika (Ochotona curzoniae) in the Qinghai-Tibet plateau of China.</title>
        <authorList>
            <person name="Tian Z."/>
        </authorList>
    </citation>
    <scope>NUCLEOTIDE SEQUENCE [LARGE SCALE GENOMIC DNA]</scope>
    <source>
        <strain evidence="1 2">JCM 19765</strain>
    </source>
</reference>
<evidence type="ECO:0000313" key="1">
    <source>
        <dbReference type="EMBL" id="MPV36167.1"/>
    </source>
</evidence>
<comment type="caution">
    <text evidence="1">The sequence shown here is derived from an EMBL/GenBank/DDBJ whole genome shotgun (WGS) entry which is preliminary data.</text>
</comment>
<name>A0A6N7EHH8_9MICO</name>
<dbReference type="OrthoDB" id="5019947at2"/>
<sequence>MDEELRLDTELLLETADSLSVTREEFAAGTVGDNPGLGDAVGNPRLYGRLNSFQNSWNVSRERLVESIDVLGRTMVTVAEAFAELDAELAKGLGAGTPGGAANAPRAV</sequence>
<dbReference type="EMBL" id="WHPC01000007">
    <property type="protein sequence ID" value="MPV36167.1"/>
    <property type="molecule type" value="Genomic_DNA"/>
</dbReference>
<dbReference type="Proteomes" id="UP000437709">
    <property type="component" value="Unassembled WGS sequence"/>
</dbReference>
<proteinExistence type="predicted"/>
<evidence type="ECO:0000313" key="2">
    <source>
        <dbReference type="Proteomes" id="UP000437709"/>
    </source>
</evidence>
<accession>A0A6N7EHH8</accession>
<protein>
    <submittedName>
        <fullName evidence="1">Uncharacterized protein</fullName>
    </submittedName>
</protein>